<proteinExistence type="predicted"/>
<name>A0A812QHT5_SYMPI</name>
<evidence type="ECO:0000313" key="2">
    <source>
        <dbReference type="EMBL" id="CAE7388539.1"/>
    </source>
</evidence>
<feature type="non-terminal residue" evidence="2">
    <location>
        <position position="1"/>
    </location>
</feature>
<evidence type="ECO:0000256" key="1">
    <source>
        <dbReference type="SAM" id="MobiDB-lite"/>
    </source>
</evidence>
<dbReference type="AlphaFoldDB" id="A0A812QHT5"/>
<feature type="region of interest" description="Disordered" evidence="1">
    <location>
        <begin position="1"/>
        <end position="25"/>
    </location>
</feature>
<protein>
    <submittedName>
        <fullName evidence="2">Uncharacterized protein</fullName>
    </submittedName>
</protein>
<dbReference type="OrthoDB" id="413801at2759"/>
<sequence length="497" mass="56645">VSKDEIHYRGRGDRQEPDPHSSGHSVESRALVVFLLDVPGHKSMPSKGKKASLDMVTDLVKQSVRWGGVPIWNGAISFNCFDPRGNPATLTWSFNGQGLTADLANLEAFSSTAARLWKKLIDVGWQGQKITSTLELASLWDVMFFVSYTKHNQASSDVWKNVCQHIYPELVYVTGSLMANFACHLGTKPLEEQREQLLDVCLYHKGMAEAFADCQQVAVSWDASTYDCEVLVTVAHDQKSGITGFLPIQCMAPVMTEELDTEVQRLAFEGLISMSDVGPMNLPALDMLTYKAKLMIHAQFDPFHRCWNDLKLAYKHGPGQLWRTMLEYSLVYNINYGPAGTKAWWDRKKQCHQEFFLQNSPYSSIFLEYLPMIARELELPEEPSTAEELEAVWNRFGSMQSLEKAGPLVKLMRWFSFFESHTFYKGELFVTKMLMAFGKRAEDCVTEEHEAFPAQLENSTMNHKEEIRQLKLKYGCWSLAVKFISPESWWKCAFMSI</sequence>
<accession>A0A812QHT5</accession>
<dbReference type="EMBL" id="CAJNIZ010016668">
    <property type="protein sequence ID" value="CAE7388539.1"/>
    <property type="molecule type" value="Genomic_DNA"/>
</dbReference>
<feature type="compositionally biased region" description="Basic and acidic residues" evidence="1">
    <location>
        <begin position="1"/>
        <end position="21"/>
    </location>
</feature>
<gene>
    <name evidence="2" type="ORF">SPIL2461_LOCUS9518</name>
</gene>
<keyword evidence="3" id="KW-1185">Reference proteome</keyword>
<reference evidence="2" key="1">
    <citation type="submission" date="2021-02" db="EMBL/GenBank/DDBJ databases">
        <authorList>
            <person name="Dougan E. K."/>
            <person name="Rhodes N."/>
            <person name="Thang M."/>
            <person name="Chan C."/>
        </authorList>
    </citation>
    <scope>NUCLEOTIDE SEQUENCE</scope>
</reference>
<comment type="caution">
    <text evidence="2">The sequence shown here is derived from an EMBL/GenBank/DDBJ whole genome shotgun (WGS) entry which is preliminary data.</text>
</comment>
<evidence type="ECO:0000313" key="3">
    <source>
        <dbReference type="Proteomes" id="UP000649617"/>
    </source>
</evidence>
<dbReference type="Proteomes" id="UP000649617">
    <property type="component" value="Unassembled WGS sequence"/>
</dbReference>
<organism evidence="2 3">
    <name type="scientific">Symbiodinium pilosum</name>
    <name type="common">Dinoflagellate</name>
    <dbReference type="NCBI Taxonomy" id="2952"/>
    <lineage>
        <taxon>Eukaryota</taxon>
        <taxon>Sar</taxon>
        <taxon>Alveolata</taxon>
        <taxon>Dinophyceae</taxon>
        <taxon>Suessiales</taxon>
        <taxon>Symbiodiniaceae</taxon>
        <taxon>Symbiodinium</taxon>
    </lineage>
</organism>